<comment type="caution">
    <text evidence="2">The sequence shown here is derived from an EMBL/GenBank/DDBJ whole genome shotgun (WGS) entry which is preliminary data.</text>
</comment>
<dbReference type="Proteomes" id="UP000005951">
    <property type="component" value="Unassembled WGS sequence"/>
</dbReference>
<protein>
    <recommendedName>
        <fullName evidence="1">Rv3651-like N-terminal domain-containing protein</fullName>
    </recommendedName>
</protein>
<dbReference type="InterPro" id="IPR041458">
    <property type="entry name" value="Rv3651-like_N"/>
</dbReference>
<accession>K8XEW6</accession>
<evidence type="ECO:0000313" key="2">
    <source>
        <dbReference type="EMBL" id="EKT79919.1"/>
    </source>
</evidence>
<evidence type="ECO:0000313" key="3">
    <source>
        <dbReference type="Proteomes" id="UP000005951"/>
    </source>
</evidence>
<dbReference type="Pfam" id="PF18007">
    <property type="entry name" value="Rv3651-like_N"/>
    <property type="match status" value="1"/>
</dbReference>
<dbReference type="EMBL" id="AJYC02000075">
    <property type="protein sequence ID" value="EKT79919.1"/>
    <property type="molecule type" value="Genomic_DNA"/>
</dbReference>
<name>K8XEW6_RHOOP</name>
<organism evidence="2 3">
    <name type="scientific">Rhodococcus opacus M213</name>
    <dbReference type="NCBI Taxonomy" id="1129896"/>
    <lineage>
        <taxon>Bacteria</taxon>
        <taxon>Bacillati</taxon>
        <taxon>Actinomycetota</taxon>
        <taxon>Actinomycetes</taxon>
        <taxon>Mycobacteriales</taxon>
        <taxon>Nocardiaceae</taxon>
        <taxon>Rhodococcus</taxon>
    </lineage>
</organism>
<proteinExistence type="predicted"/>
<reference evidence="2 3" key="1">
    <citation type="journal article" date="2013" name="Genome Announc.">
        <title>Draft Genome Sequence of Rhodococcus opacus Strain M213 Shows a Diverse Catabolic Potential.</title>
        <authorList>
            <person name="Pathak A."/>
            <person name="Green S.J."/>
            <person name="Ogram A."/>
            <person name="Chauhan A."/>
        </authorList>
    </citation>
    <scope>NUCLEOTIDE SEQUENCE [LARGE SCALE GENOMIC DNA]</scope>
    <source>
        <strain evidence="2 3">M213</strain>
    </source>
</reference>
<sequence length="345" mass="38379">MNREWQLVETSGIDEHRLVAEGRDKKGWRKLSSVHRGPALNAVNSLIGECIEKADVVTTTITNDKALEKLGPAAIAVPVLGGDRKTVVAVQFYSGSPTQAHPERPDVGVWEWEVDVEDAPPRLHMSKELLDLFGVDSAHRDRTIYGPADFFTRVERIGDIARYLRTLYEPPRDDGTNDGAMIIRRDSGEHCELRYAERRLKTAVGERLRGLCWDTGEDTRGVYESMLDSHLANTLAGLHGMFGIIGDIRFPKAPYIVKWLTPRVPGIGHGVSTGQTPALHPDDFPKILKWMEDVRKGPVEGKVRARRGGGGWLEMQFKGYLLDPAVSDVLGTALVYPDSIEHVED</sequence>
<evidence type="ECO:0000259" key="1">
    <source>
        <dbReference type="Pfam" id="PF18007"/>
    </source>
</evidence>
<gene>
    <name evidence="2" type="ORF">WSS_A25130</name>
</gene>
<feature type="domain" description="Rv3651-like N-terminal" evidence="1">
    <location>
        <begin position="4"/>
        <end position="103"/>
    </location>
</feature>
<dbReference type="RefSeq" id="WP_005260671.1">
    <property type="nucleotide sequence ID" value="NZ_AJYC02000075.1"/>
</dbReference>
<dbReference type="AlphaFoldDB" id="K8XEW6"/>